<organism evidence="2 3">
    <name type="scientific">Phytophthora fragariaefolia</name>
    <dbReference type="NCBI Taxonomy" id="1490495"/>
    <lineage>
        <taxon>Eukaryota</taxon>
        <taxon>Sar</taxon>
        <taxon>Stramenopiles</taxon>
        <taxon>Oomycota</taxon>
        <taxon>Peronosporomycetes</taxon>
        <taxon>Peronosporales</taxon>
        <taxon>Peronosporaceae</taxon>
        <taxon>Phytophthora</taxon>
    </lineage>
</organism>
<reference evidence="2" key="1">
    <citation type="submission" date="2023-04" db="EMBL/GenBank/DDBJ databases">
        <title>Phytophthora fragariaefolia NBRC 109709.</title>
        <authorList>
            <person name="Ichikawa N."/>
            <person name="Sato H."/>
            <person name="Tonouchi N."/>
        </authorList>
    </citation>
    <scope>NUCLEOTIDE SEQUENCE</scope>
    <source>
        <strain evidence="2">NBRC 109709</strain>
    </source>
</reference>
<name>A0A9W7D3E9_9STRA</name>
<sequence length="79" mass="7926">MTPAFAGLDASHGAGLDASQGGETDAPQGAALSSAQGTGLGQGHEEDRHHDHGIQQQDEADQVGAAGPPSYELDAPFAF</sequence>
<feature type="region of interest" description="Disordered" evidence="1">
    <location>
        <begin position="1"/>
        <end position="79"/>
    </location>
</feature>
<evidence type="ECO:0000313" key="2">
    <source>
        <dbReference type="EMBL" id="GMF57025.1"/>
    </source>
</evidence>
<evidence type="ECO:0000256" key="1">
    <source>
        <dbReference type="SAM" id="MobiDB-lite"/>
    </source>
</evidence>
<proteinExistence type="predicted"/>
<feature type="compositionally biased region" description="Basic and acidic residues" evidence="1">
    <location>
        <begin position="43"/>
        <end position="53"/>
    </location>
</feature>
<comment type="caution">
    <text evidence="2">The sequence shown here is derived from an EMBL/GenBank/DDBJ whole genome shotgun (WGS) entry which is preliminary data.</text>
</comment>
<keyword evidence="3" id="KW-1185">Reference proteome</keyword>
<dbReference type="Proteomes" id="UP001165121">
    <property type="component" value="Unassembled WGS sequence"/>
</dbReference>
<protein>
    <submittedName>
        <fullName evidence="2">Unnamed protein product</fullName>
    </submittedName>
</protein>
<gene>
    <name evidence="2" type="ORF">Pfra01_002429600</name>
</gene>
<accession>A0A9W7D3E9</accession>
<dbReference type="AlphaFoldDB" id="A0A9W7D3E9"/>
<dbReference type="EMBL" id="BSXT01004172">
    <property type="protein sequence ID" value="GMF57025.1"/>
    <property type="molecule type" value="Genomic_DNA"/>
</dbReference>
<evidence type="ECO:0000313" key="3">
    <source>
        <dbReference type="Proteomes" id="UP001165121"/>
    </source>
</evidence>